<dbReference type="InterPro" id="IPR007835">
    <property type="entry name" value="MOFRL"/>
</dbReference>
<evidence type="ECO:0000259" key="1">
    <source>
        <dbReference type="Pfam" id="PF05161"/>
    </source>
</evidence>
<sequence>EQKAELTDILLRSGATIGELNTVRKHVSGVKGGRLAAAAQPARMVSLIVSDVVGDDLSVIASGPTVPDPTTYAEALAVLDRYRIDVPSVRVHLEKGVKGHLGESPKPGSPIFQQVVNRLIVTGAQALKAAAETLTAHGFDTQVTSDRIEGESRLAALEHVKQAQGLLPGQALLSGGETTVTVCGHGRGGPNLEFLLALAVALRGEPNTYALAADTDGIDGTGDAAGAIVTPDTLERAARLGLNPEAALDNNDAYTFFTELGDLIETGPTGTNVNDIRIIFRHRAASG</sequence>
<dbReference type="GO" id="GO:0005737">
    <property type="term" value="C:cytoplasm"/>
    <property type="evidence" value="ECO:0007669"/>
    <property type="project" value="TreeGrafter"/>
</dbReference>
<proteinExistence type="predicted"/>
<dbReference type="InterPro" id="IPR038614">
    <property type="entry name" value="GK_N_sf"/>
</dbReference>
<dbReference type="PANTHER" id="PTHR12227:SF0">
    <property type="entry name" value="GLYCERATE KINASE"/>
    <property type="match status" value="1"/>
</dbReference>
<protein>
    <recommendedName>
        <fullName evidence="4">MOFRL domain-containing protein</fullName>
    </recommendedName>
</protein>
<reference evidence="3" key="1">
    <citation type="journal article" date="2014" name="Front. Microbiol.">
        <title>High frequency of phylogenetically diverse reductive dehalogenase-homologous genes in deep subseafloor sedimentary metagenomes.</title>
        <authorList>
            <person name="Kawai M."/>
            <person name="Futagami T."/>
            <person name="Toyoda A."/>
            <person name="Takaki Y."/>
            <person name="Nishi S."/>
            <person name="Hori S."/>
            <person name="Arai W."/>
            <person name="Tsubouchi T."/>
            <person name="Morono Y."/>
            <person name="Uchiyama I."/>
            <person name="Ito T."/>
            <person name="Fujiyama A."/>
            <person name="Inagaki F."/>
            <person name="Takami H."/>
        </authorList>
    </citation>
    <scope>NUCLEOTIDE SEQUENCE</scope>
    <source>
        <strain evidence="3">Expedition CK06-06</strain>
    </source>
</reference>
<feature type="non-terminal residue" evidence="3">
    <location>
        <position position="1"/>
    </location>
</feature>
<feature type="domain" description="MOFRL-associated" evidence="2">
    <location>
        <begin position="1"/>
        <end position="93"/>
    </location>
</feature>
<accession>X0S9G4</accession>
<dbReference type="Pfam" id="PF13660">
    <property type="entry name" value="DUF4147"/>
    <property type="match status" value="1"/>
</dbReference>
<dbReference type="PANTHER" id="PTHR12227">
    <property type="entry name" value="GLYCERATE KINASE"/>
    <property type="match status" value="1"/>
</dbReference>
<dbReference type="EMBL" id="BARS01009238">
    <property type="protein sequence ID" value="GAF71836.1"/>
    <property type="molecule type" value="Genomic_DNA"/>
</dbReference>
<dbReference type="InterPro" id="IPR039760">
    <property type="entry name" value="MOFRL_protein"/>
</dbReference>
<dbReference type="InterPro" id="IPR037035">
    <property type="entry name" value="GK-like_C_sf"/>
</dbReference>
<dbReference type="GO" id="GO:0008887">
    <property type="term" value="F:glycerate kinase activity"/>
    <property type="evidence" value="ECO:0007669"/>
    <property type="project" value="InterPro"/>
</dbReference>
<dbReference type="SUPFAM" id="SSF82544">
    <property type="entry name" value="GckA/TtuD-like"/>
    <property type="match status" value="1"/>
</dbReference>
<dbReference type="Gene3D" id="3.40.1480.10">
    <property type="entry name" value="MOFRL domain"/>
    <property type="match status" value="1"/>
</dbReference>
<organism evidence="3">
    <name type="scientific">marine sediment metagenome</name>
    <dbReference type="NCBI Taxonomy" id="412755"/>
    <lineage>
        <taxon>unclassified sequences</taxon>
        <taxon>metagenomes</taxon>
        <taxon>ecological metagenomes</taxon>
    </lineage>
</organism>
<evidence type="ECO:0008006" key="4">
    <source>
        <dbReference type="Google" id="ProtNLM"/>
    </source>
</evidence>
<gene>
    <name evidence="3" type="ORF">S01H1_17415</name>
</gene>
<dbReference type="InterPro" id="IPR025286">
    <property type="entry name" value="MOFRL_assoc_dom"/>
</dbReference>
<name>X0S9G4_9ZZZZ</name>
<feature type="domain" description="MOFRL" evidence="1">
    <location>
        <begin position="171"/>
        <end position="275"/>
    </location>
</feature>
<evidence type="ECO:0000259" key="2">
    <source>
        <dbReference type="Pfam" id="PF13660"/>
    </source>
</evidence>
<evidence type="ECO:0000313" key="3">
    <source>
        <dbReference type="EMBL" id="GAF71836.1"/>
    </source>
</evidence>
<dbReference type="Gene3D" id="3.40.50.10180">
    <property type="entry name" value="Glycerate kinase, MOFRL-like N-terminal domain"/>
    <property type="match status" value="1"/>
</dbReference>
<comment type="caution">
    <text evidence="3">The sequence shown here is derived from an EMBL/GenBank/DDBJ whole genome shotgun (WGS) entry which is preliminary data.</text>
</comment>
<dbReference type="AlphaFoldDB" id="X0S9G4"/>
<dbReference type="Pfam" id="PF05161">
    <property type="entry name" value="MOFRL"/>
    <property type="match status" value="1"/>
</dbReference>